<feature type="repeat" description="ANK" evidence="3">
    <location>
        <begin position="101"/>
        <end position="134"/>
    </location>
</feature>
<organism evidence="4 5">
    <name type="scientific">Monodon monoceros</name>
    <name type="common">Narwhal</name>
    <name type="synonym">Ceratodon monodon</name>
    <dbReference type="NCBI Taxonomy" id="40151"/>
    <lineage>
        <taxon>Eukaryota</taxon>
        <taxon>Metazoa</taxon>
        <taxon>Chordata</taxon>
        <taxon>Craniata</taxon>
        <taxon>Vertebrata</taxon>
        <taxon>Euteleostomi</taxon>
        <taxon>Mammalia</taxon>
        <taxon>Eutheria</taxon>
        <taxon>Laurasiatheria</taxon>
        <taxon>Artiodactyla</taxon>
        <taxon>Whippomorpha</taxon>
        <taxon>Cetacea</taxon>
        <taxon>Odontoceti</taxon>
        <taxon>Monodontidae</taxon>
        <taxon>Monodon</taxon>
    </lineage>
</organism>
<dbReference type="GO" id="GO:0005829">
    <property type="term" value="C:cytosol"/>
    <property type="evidence" value="ECO:0007669"/>
    <property type="project" value="TreeGrafter"/>
</dbReference>
<dbReference type="PROSITE" id="PS50088">
    <property type="entry name" value="ANK_REPEAT"/>
    <property type="match status" value="5"/>
</dbReference>
<evidence type="ECO:0000256" key="3">
    <source>
        <dbReference type="PROSITE-ProRule" id="PRU00023"/>
    </source>
</evidence>
<dbReference type="Pfam" id="PF12796">
    <property type="entry name" value="Ank_2"/>
    <property type="match status" value="2"/>
</dbReference>
<dbReference type="Gene3D" id="1.25.40.20">
    <property type="entry name" value="Ankyrin repeat-containing domain"/>
    <property type="match status" value="1"/>
</dbReference>
<name>A0A4V5P7F5_MONMO</name>
<keyword evidence="1" id="KW-0677">Repeat</keyword>
<evidence type="ECO:0000313" key="4">
    <source>
        <dbReference type="EMBL" id="TKC33300.1"/>
    </source>
</evidence>
<feature type="repeat" description="ANK" evidence="3">
    <location>
        <begin position="1"/>
        <end position="30"/>
    </location>
</feature>
<feature type="non-terminal residue" evidence="4">
    <location>
        <position position="1"/>
    </location>
</feature>
<gene>
    <name evidence="4" type="ORF">EI555_015283</name>
</gene>
<feature type="repeat" description="ANK" evidence="3">
    <location>
        <begin position="67"/>
        <end position="99"/>
    </location>
</feature>
<protein>
    <submittedName>
        <fullName evidence="4">Uncharacterized protein</fullName>
    </submittedName>
</protein>
<dbReference type="GO" id="GO:0071356">
    <property type="term" value="P:cellular response to tumor necrosis factor"/>
    <property type="evidence" value="ECO:0007669"/>
    <property type="project" value="TreeGrafter"/>
</dbReference>
<dbReference type="InterPro" id="IPR051070">
    <property type="entry name" value="NF-kappa-B_inhibitor"/>
</dbReference>
<dbReference type="GO" id="GO:0051059">
    <property type="term" value="F:NF-kappaB binding"/>
    <property type="evidence" value="ECO:0007669"/>
    <property type="project" value="TreeGrafter"/>
</dbReference>
<dbReference type="SUPFAM" id="SSF48403">
    <property type="entry name" value="Ankyrin repeat"/>
    <property type="match status" value="1"/>
</dbReference>
<proteinExistence type="predicted"/>
<evidence type="ECO:0000256" key="2">
    <source>
        <dbReference type="ARBA" id="ARBA00023043"/>
    </source>
</evidence>
<dbReference type="AlphaFoldDB" id="A0A4V5P7F5"/>
<dbReference type="InterPro" id="IPR002110">
    <property type="entry name" value="Ankyrin_rpt"/>
</dbReference>
<dbReference type="PANTHER" id="PTHR46680:SF5">
    <property type="entry name" value="NFKB INHIBITOR EPSILON"/>
    <property type="match status" value="1"/>
</dbReference>
<dbReference type="EMBL" id="RWIC01007256">
    <property type="protein sequence ID" value="TKC33300.1"/>
    <property type="molecule type" value="Genomic_DNA"/>
</dbReference>
<feature type="repeat" description="ANK" evidence="3">
    <location>
        <begin position="135"/>
        <end position="159"/>
    </location>
</feature>
<keyword evidence="2 3" id="KW-0040">ANK repeat</keyword>
<evidence type="ECO:0000256" key="1">
    <source>
        <dbReference type="ARBA" id="ARBA00022737"/>
    </source>
</evidence>
<dbReference type="InterPro" id="IPR036770">
    <property type="entry name" value="Ankyrin_rpt-contain_sf"/>
</dbReference>
<feature type="repeat" description="ANK" evidence="3">
    <location>
        <begin position="31"/>
        <end position="63"/>
    </location>
</feature>
<dbReference type="PRINTS" id="PR01415">
    <property type="entry name" value="ANKYRIN"/>
</dbReference>
<evidence type="ECO:0000313" key="5">
    <source>
        <dbReference type="Proteomes" id="UP000308365"/>
    </source>
</evidence>
<reference evidence="5" key="1">
    <citation type="journal article" date="2019" name="IScience">
        <title>Narwhal Genome Reveals Long-Term Low Genetic Diversity despite Current Large Abundance Size.</title>
        <authorList>
            <person name="Westbury M.V."/>
            <person name="Petersen B."/>
            <person name="Garde E."/>
            <person name="Heide-Jorgensen M.P."/>
            <person name="Lorenzen E.D."/>
        </authorList>
    </citation>
    <scope>NUCLEOTIDE SEQUENCE [LARGE SCALE GENOMIC DNA]</scope>
</reference>
<dbReference type="SMART" id="SM00248">
    <property type="entry name" value="ANK"/>
    <property type="match status" value="5"/>
</dbReference>
<accession>A0A4V5P7F5</accession>
<dbReference type="PANTHER" id="PTHR46680">
    <property type="entry name" value="NF-KAPPA-B INHIBITOR ALPHA"/>
    <property type="match status" value="1"/>
</dbReference>
<dbReference type="PROSITE" id="PS50297">
    <property type="entry name" value="ANK_REP_REGION"/>
    <property type="match status" value="5"/>
</dbReference>
<dbReference type="Proteomes" id="UP000308365">
    <property type="component" value="Unassembled WGS sequence"/>
</dbReference>
<sequence length="209" mass="22050">TPLHLAVITRQEAVVEDLLRAGADLTLLDRSGNSALHLAAKGGHDEILSILLKHKKAAQLINHPNGEGLNAIHEAMMSNSLPCLLLLVGAGADVNAQERKSGRTALHLAVEHDNISLAGCLLLEGDAHVDSTTYDGTTPLHIAAGRGSTRLAALLKAAGKGAWRSVMENVIRNANPASVEQPCHLLKPQTRCGKAQVNKSSLANHIQLP</sequence>
<comment type="caution">
    <text evidence="4">The sequence shown here is derived from an EMBL/GenBank/DDBJ whole genome shotgun (WGS) entry which is preliminary data.</text>
</comment>